<dbReference type="Gene3D" id="3.30.465.10">
    <property type="match status" value="1"/>
</dbReference>
<keyword evidence="7" id="KW-1185">Reference proteome</keyword>
<evidence type="ECO:0000256" key="3">
    <source>
        <dbReference type="ARBA" id="ARBA00022827"/>
    </source>
</evidence>
<proteinExistence type="predicted"/>
<dbReference type="InterPro" id="IPR016164">
    <property type="entry name" value="FAD-linked_Oxase-like_C"/>
</dbReference>
<comment type="caution">
    <text evidence="6">The sequence shown here is derived from an EMBL/GenBank/DDBJ whole genome shotgun (WGS) entry which is preliminary data.</text>
</comment>
<dbReference type="InterPro" id="IPR004113">
    <property type="entry name" value="FAD-bd_oxidored_4_C"/>
</dbReference>
<name>A0A4R2IDA0_9ACTN</name>
<dbReference type="Pfam" id="PF02913">
    <property type="entry name" value="FAD-oxidase_C"/>
    <property type="match status" value="1"/>
</dbReference>
<gene>
    <name evidence="6" type="ORF">EV646_113193</name>
</gene>
<dbReference type="SUPFAM" id="SSF56176">
    <property type="entry name" value="FAD-binding/transporter-associated domain-like"/>
    <property type="match status" value="1"/>
</dbReference>
<evidence type="ECO:0000313" key="6">
    <source>
        <dbReference type="EMBL" id="TCO42571.1"/>
    </source>
</evidence>
<evidence type="ECO:0000256" key="2">
    <source>
        <dbReference type="ARBA" id="ARBA00022630"/>
    </source>
</evidence>
<protein>
    <submittedName>
        <fullName evidence="6">Glycolate oxidase FAD binding subunit</fullName>
    </submittedName>
</protein>
<sequence length="394" mass="41567">MPDVQSELERACELEPAKDADAVVGELPQWVVRPTTTAQVADIMRVASAHDLAVVARGAGTKLRWGNRPQRVDVVLDTTGLDALVEHAEGDLILVTGAGRRLETIQQDISASGQQLGIDPARKGTVGGAVATASTGPLRLRHGAVRDLVIGMTFVRADGVVAHSGGKVVKNVAGYDLAKIMTGSYGTLGVITEVAFRLHPIPQGRRWVSVEVDSAQQAHEAVQALVHSQVMAAAIELDWSDGRGQVAVQIVGHADGVDAICEEVIRLLARDAESSTEPPSWWGGEPAGALLKVTYEIGALTQLLEAIGSLRFRGSPGVGTGLLGVSDAVVDVVANLRRESARFGGSVVVLDAPEEARGELDLWGPVRGLELMRSVKQRFDPGRLLSPGRFVGGI</sequence>
<reference evidence="6 7" key="1">
    <citation type="journal article" date="2015" name="Stand. Genomic Sci.">
        <title>Genomic Encyclopedia of Bacterial and Archaeal Type Strains, Phase III: the genomes of soil and plant-associated and newly described type strains.</title>
        <authorList>
            <person name="Whitman W.B."/>
            <person name="Woyke T."/>
            <person name="Klenk H.P."/>
            <person name="Zhou Y."/>
            <person name="Lilburn T.G."/>
            <person name="Beck B.J."/>
            <person name="De Vos P."/>
            <person name="Vandamme P."/>
            <person name="Eisen J.A."/>
            <person name="Garrity G."/>
            <person name="Hugenholtz P."/>
            <person name="Kyrpides N.C."/>
        </authorList>
    </citation>
    <scope>NUCLEOTIDE SEQUENCE [LARGE SCALE GENOMIC DNA]</scope>
    <source>
        <strain evidence="6 7">VKM Ac-2541</strain>
    </source>
</reference>
<evidence type="ECO:0000313" key="7">
    <source>
        <dbReference type="Proteomes" id="UP000295573"/>
    </source>
</evidence>
<dbReference type="InterPro" id="IPR006094">
    <property type="entry name" value="Oxid_FAD_bind_N"/>
</dbReference>
<dbReference type="PANTHER" id="PTHR11748">
    <property type="entry name" value="D-LACTATE DEHYDROGENASE"/>
    <property type="match status" value="1"/>
</dbReference>
<keyword evidence="4" id="KW-0560">Oxidoreductase</keyword>
<organism evidence="6 7">
    <name type="scientific">Kribbella antiqua</name>
    <dbReference type="NCBI Taxonomy" id="2512217"/>
    <lineage>
        <taxon>Bacteria</taxon>
        <taxon>Bacillati</taxon>
        <taxon>Actinomycetota</taxon>
        <taxon>Actinomycetes</taxon>
        <taxon>Propionibacteriales</taxon>
        <taxon>Kribbellaceae</taxon>
        <taxon>Kribbella</taxon>
    </lineage>
</organism>
<dbReference type="InterPro" id="IPR016166">
    <property type="entry name" value="FAD-bd_PCMH"/>
</dbReference>
<dbReference type="SUPFAM" id="SSF55103">
    <property type="entry name" value="FAD-linked oxidases, C-terminal domain"/>
    <property type="match status" value="1"/>
</dbReference>
<feature type="domain" description="FAD-binding PCMH-type" evidence="5">
    <location>
        <begin position="23"/>
        <end position="201"/>
    </location>
</feature>
<evidence type="ECO:0000259" key="5">
    <source>
        <dbReference type="PROSITE" id="PS51387"/>
    </source>
</evidence>
<dbReference type="InterPro" id="IPR036318">
    <property type="entry name" value="FAD-bd_PCMH-like_sf"/>
</dbReference>
<dbReference type="GO" id="GO:0071949">
    <property type="term" value="F:FAD binding"/>
    <property type="evidence" value="ECO:0007669"/>
    <property type="project" value="InterPro"/>
</dbReference>
<evidence type="ECO:0000256" key="1">
    <source>
        <dbReference type="ARBA" id="ARBA00001974"/>
    </source>
</evidence>
<keyword evidence="2" id="KW-0285">Flavoprotein</keyword>
<evidence type="ECO:0000256" key="4">
    <source>
        <dbReference type="ARBA" id="ARBA00023002"/>
    </source>
</evidence>
<dbReference type="GO" id="GO:0016491">
    <property type="term" value="F:oxidoreductase activity"/>
    <property type="evidence" value="ECO:0007669"/>
    <property type="project" value="UniProtKB-KW"/>
</dbReference>
<dbReference type="AlphaFoldDB" id="A0A4R2IDA0"/>
<comment type="cofactor">
    <cofactor evidence="1">
        <name>FAD</name>
        <dbReference type="ChEBI" id="CHEBI:57692"/>
    </cofactor>
</comment>
<dbReference type="PANTHER" id="PTHR11748:SF103">
    <property type="entry name" value="GLYCOLATE OXIDASE SUBUNIT GLCE"/>
    <property type="match status" value="1"/>
</dbReference>
<dbReference type="RefSeq" id="WP_132155492.1">
    <property type="nucleotide sequence ID" value="NZ_SLWR01000013.1"/>
</dbReference>
<accession>A0A4R2IDA0</accession>
<dbReference type="OrthoDB" id="9811557at2"/>
<dbReference type="PROSITE" id="PS51387">
    <property type="entry name" value="FAD_PCMH"/>
    <property type="match status" value="1"/>
</dbReference>
<dbReference type="EMBL" id="SLWR01000013">
    <property type="protein sequence ID" value="TCO42571.1"/>
    <property type="molecule type" value="Genomic_DNA"/>
</dbReference>
<dbReference type="Proteomes" id="UP000295573">
    <property type="component" value="Unassembled WGS sequence"/>
</dbReference>
<dbReference type="InterPro" id="IPR016169">
    <property type="entry name" value="FAD-bd_PCMH_sub2"/>
</dbReference>
<keyword evidence="3" id="KW-0274">FAD</keyword>
<dbReference type="Pfam" id="PF01565">
    <property type="entry name" value="FAD_binding_4"/>
    <property type="match status" value="1"/>
</dbReference>